<dbReference type="RefSeq" id="WP_239163664.1">
    <property type="nucleotide sequence ID" value="NZ_BOMV01000122.1"/>
</dbReference>
<feature type="compositionally biased region" description="Basic and acidic residues" evidence="1">
    <location>
        <begin position="338"/>
        <end position="347"/>
    </location>
</feature>
<organism evidence="2 3">
    <name type="scientific">Paractinoplanes rishiriensis</name>
    <dbReference type="NCBI Taxonomy" id="1050105"/>
    <lineage>
        <taxon>Bacteria</taxon>
        <taxon>Bacillati</taxon>
        <taxon>Actinomycetota</taxon>
        <taxon>Actinomycetes</taxon>
        <taxon>Micromonosporales</taxon>
        <taxon>Micromonosporaceae</taxon>
        <taxon>Paractinoplanes</taxon>
    </lineage>
</organism>
<evidence type="ECO:0000313" key="2">
    <source>
        <dbReference type="EMBL" id="GIF02156.1"/>
    </source>
</evidence>
<feature type="compositionally biased region" description="Basic and acidic residues" evidence="1">
    <location>
        <begin position="298"/>
        <end position="309"/>
    </location>
</feature>
<accession>A0A919N1R6</accession>
<gene>
    <name evidence="2" type="ORF">Ari01nite_96200</name>
</gene>
<feature type="region of interest" description="Disordered" evidence="1">
    <location>
        <begin position="276"/>
        <end position="347"/>
    </location>
</feature>
<keyword evidence="3" id="KW-1185">Reference proteome</keyword>
<name>A0A919N1R6_9ACTN</name>
<evidence type="ECO:0000313" key="3">
    <source>
        <dbReference type="Proteomes" id="UP000636960"/>
    </source>
</evidence>
<comment type="caution">
    <text evidence="2">The sequence shown here is derived from an EMBL/GenBank/DDBJ whole genome shotgun (WGS) entry which is preliminary data.</text>
</comment>
<proteinExistence type="predicted"/>
<dbReference type="AlphaFoldDB" id="A0A919N1R6"/>
<dbReference type="EMBL" id="BOMV01000122">
    <property type="protein sequence ID" value="GIF02156.1"/>
    <property type="molecule type" value="Genomic_DNA"/>
</dbReference>
<sequence>MAYLESFLRFEHVYREGLHCYVVRAEVADLLTPIWRGLWKQDYSDDANLNPWYRHAINNNDGEALAVWRALTWALTTGRSRFAIPNYYRDETARLLGIERESVQLVRWEYEVNVEEPEWLNADIGFVPARTAVSMRPAPDSWQRDHAAFAGLFELTSFRHLTELALAVGGDATSEISVFALRDPGRARLLASALNRAQRPALAETLQPGDIFIDLAVVHDLGAGVASYLSVKTPEAIDEVDHLAEHYSEAFRCYANRAREIHPFDEFHTAIDDLLTQPPASRPADDDPQPNAATPRGLDGRAGAHDRRQMCAAHTAQEIRQPVGGLPSSIRVRRVSKSRAERTPRPR</sequence>
<dbReference type="Proteomes" id="UP000636960">
    <property type="component" value="Unassembled WGS sequence"/>
</dbReference>
<evidence type="ECO:0000256" key="1">
    <source>
        <dbReference type="SAM" id="MobiDB-lite"/>
    </source>
</evidence>
<reference evidence="2" key="1">
    <citation type="submission" date="2021-01" db="EMBL/GenBank/DDBJ databases">
        <title>Whole genome shotgun sequence of Actinoplanes rishiriensis NBRC 108556.</title>
        <authorList>
            <person name="Komaki H."/>
            <person name="Tamura T."/>
        </authorList>
    </citation>
    <scope>NUCLEOTIDE SEQUENCE</scope>
    <source>
        <strain evidence="2">NBRC 108556</strain>
    </source>
</reference>
<protein>
    <submittedName>
        <fullName evidence="2">Uncharacterized protein</fullName>
    </submittedName>
</protein>